<evidence type="ECO:0000313" key="3">
    <source>
        <dbReference type="Proteomes" id="UP000008221"/>
    </source>
</evidence>
<dbReference type="EMBL" id="CP000481">
    <property type="protein sequence ID" value="ABK52801.1"/>
    <property type="molecule type" value="Genomic_DNA"/>
</dbReference>
<dbReference type="eggNOG" id="ENOG502ZDDT">
    <property type="taxonomic scope" value="Bacteria"/>
</dbReference>
<dbReference type="AlphaFoldDB" id="A0LTP1"/>
<gene>
    <name evidence="2" type="ordered locus">Acel_1028</name>
</gene>
<name>A0LTP1_ACIC1</name>
<dbReference type="KEGG" id="ace:Acel_1028"/>
<proteinExistence type="predicted"/>
<feature type="region of interest" description="Disordered" evidence="1">
    <location>
        <begin position="142"/>
        <end position="166"/>
    </location>
</feature>
<accession>A0LTP1</accession>
<sequence length="166" mass="17412">MAVVPHVGQPPLPNVSLRPGAVAVPALASQIRPALVLPERETRELIAQARLHDVGNGGHFAAGPAGIQVWSGPFDGPGGTRGSAVHLGSVDWSYNTPVKHYATIYRAMVTADGVARGETTASILARVLALTGLSVDGTRLTMPMPPARDPFRQRSRWPTAVTDPGS</sequence>
<dbReference type="Proteomes" id="UP000008221">
    <property type="component" value="Chromosome"/>
</dbReference>
<protein>
    <submittedName>
        <fullName evidence="2">Uncharacterized protein</fullName>
    </submittedName>
</protein>
<evidence type="ECO:0000313" key="2">
    <source>
        <dbReference type="EMBL" id="ABK52801.1"/>
    </source>
</evidence>
<dbReference type="InParanoid" id="A0LTP1"/>
<keyword evidence="3" id="KW-1185">Reference proteome</keyword>
<dbReference type="HOGENOM" id="CLU_1599147_0_0_11"/>
<organism evidence="2 3">
    <name type="scientific">Acidothermus cellulolyticus (strain ATCC 43068 / DSM 8971 / 11B)</name>
    <dbReference type="NCBI Taxonomy" id="351607"/>
    <lineage>
        <taxon>Bacteria</taxon>
        <taxon>Bacillati</taxon>
        <taxon>Actinomycetota</taxon>
        <taxon>Actinomycetes</taxon>
        <taxon>Acidothermales</taxon>
        <taxon>Acidothermaceae</taxon>
        <taxon>Acidothermus</taxon>
    </lineage>
</organism>
<dbReference type="RefSeq" id="WP_011719864.1">
    <property type="nucleotide sequence ID" value="NC_008578.1"/>
</dbReference>
<reference evidence="2 3" key="1">
    <citation type="journal article" date="2009" name="Genome Res.">
        <title>Complete genome of the cellulolytic thermophile Acidothermus cellulolyticus 11B provides insights into its ecophysiological and evolutionary adaptations.</title>
        <authorList>
            <person name="Barabote R.D."/>
            <person name="Xie G."/>
            <person name="Leu D.H."/>
            <person name="Normand P."/>
            <person name="Necsulea A."/>
            <person name="Daubin V."/>
            <person name="Medigue C."/>
            <person name="Adney W.S."/>
            <person name="Xu X.C."/>
            <person name="Lapidus A."/>
            <person name="Parales R.E."/>
            <person name="Detter C."/>
            <person name="Pujic P."/>
            <person name="Bruce D."/>
            <person name="Lavire C."/>
            <person name="Challacombe J.F."/>
            <person name="Brettin T.S."/>
            <person name="Berry A.M."/>
        </authorList>
    </citation>
    <scope>NUCLEOTIDE SEQUENCE [LARGE SCALE GENOMIC DNA]</scope>
    <source>
        <strain evidence="3">ATCC 43068 / DSM 8971 / 11B</strain>
    </source>
</reference>
<evidence type="ECO:0000256" key="1">
    <source>
        <dbReference type="SAM" id="MobiDB-lite"/>
    </source>
</evidence>